<feature type="non-terminal residue" evidence="2">
    <location>
        <position position="204"/>
    </location>
</feature>
<feature type="chain" id="PRO_5020226538" evidence="1">
    <location>
        <begin position="20"/>
        <end position="204"/>
    </location>
</feature>
<dbReference type="Proteomes" id="UP000292957">
    <property type="component" value="Unassembled WGS sequence"/>
</dbReference>
<keyword evidence="1" id="KW-0732">Signal</keyword>
<accession>A0A4Q9MBF4</accession>
<organism evidence="2">
    <name type="scientific">Dichomitus squalens</name>
    <dbReference type="NCBI Taxonomy" id="114155"/>
    <lineage>
        <taxon>Eukaryota</taxon>
        <taxon>Fungi</taxon>
        <taxon>Dikarya</taxon>
        <taxon>Basidiomycota</taxon>
        <taxon>Agaricomycotina</taxon>
        <taxon>Agaricomycetes</taxon>
        <taxon>Polyporales</taxon>
        <taxon>Polyporaceae</taxon>
        <taxon>Dichomitus</taxon>
    </lineage>
</organism>
<evidence type="ECO:0000313" key="2">
    <source>
        <dbReference type="EMBL" id="TBU23086.1"/>
    </source>
</evidence>
<evidence type="ECO:0000256" key="1">
    <source>
        <dbReference type="SAM" id="SignalP"/>
    </source>
</evidence>
<name>A0A4Q9MBF4_9APHY</name>
<dbReference type="AlphaFoldDB" id="A0A4Q9MBF4"/>
<gene>
    <name evidence="2" type="ORF">BD311DRAFT_769217</name>
</gene>
<dbReference type="EMBL" id="ML143516">
    <property type="protein sequence ID" value="TBU23086.1"/>
    <property type="molecule type" value="Genomic_DNA"/>
</dbReference>
<feature type="signal peptide" evidence="1">
    <location>
        <begin position="1"/>
        <end position="19"/>
    </location>
</feature>
<protein>
    <submittedName>
        <fullName evidence="2">Uncharacterized protein</fullName>
    </submittedName>
</protein>
<reference evidence="2" key="1">
    <citation type="submission" date="2019-01" db="EMBL/GenBank/DDBJ databases">
        <title>Draft genome sequences of three monokaryotic isolates of the white-rot basidiomycete fungus Dichomitus squalens.</title>
        <authorList>
            <consortium name="DOE Joint Genome Institute"/>
            <person name="Lopez S.C."/>
            <person name="Andreopoulos B."/>
            <person name="Pangilinan J."/>
            <person name="Lipzen A."/>
            <person name="Riley R."/>
            <person name="Ahrendt S."/>
            <person name="Ng V."/>
            <person name="Barry K."/>
            <person name="Daum C."/>
            <person name="Grigoriev I.V."/>
            <person name="Hilden K.S."/>
            <person name="Makela M.R."/>
            <person name="de Vries R.P."/>
        </authorList>
    </citation>
    <scope>NUCLEOTIDE SEQUENCE [LARGE SCALE GENOMIC DNA]</scope>
    <source>
        <strain evidence="2">OM18370.1</strain>
    </source>
</reference>
<sequence length="204" mass="22737">MHHWLHITSWSCLFPVSGPEFLSCVVSPSSQGHIRNGLPASTFLAFYYNNKAIHLVRCLRSSIGRIPHTPRTRCLPGFNSYTPESYSNTPGSATTFLFGLARICLCGRIPHIRHGYISSYPGFTSFTQDSFPLPRIHFLYPGFISLNTGFIFGPISKHPMPYISVSYPGFTTLLPGLVSLYPGICVAAPVQTRSIHIYPIQHHI</sequence>
<proteinExistence type="predicted"/>